<evidence type="ECO:0000313" key="2">
    <source>
        <dbReference type="EMBL" id="TMS34300.1"/>
    </source>
</evidence>
<reference evidence="2 3" key="1">
    <citation type="journal article" date="2015" name="Genome Biol.">
        <title>Comparative genomics of Steinernema reveals deeply conserved gene regulatory networks.</title>
        <authorList>
            <person name="Dillman A.R."/>
            <person name="Macchietto M."/>
            <person name="Porter C.F."/>
            <person name="Rogers A."/>
            <person name="Williams B."/>
            <person name="Antoshechkin I."/>
            <person name="Lee M.M."/>
            <person name="Goodwin Z."/>
            <person name="Lu X."/>
            <person name="Lewis E.E."/>
            <person name="Goodrich-Blair H."/>
            <person name="Stock S.P."/>
            <person name="Adams B.J."/>
            <person name="Sternberg P.W."/>
            <person name="Mortazavi A."/>
        </authorList>
    </citation>
    <scope>NUCLEOTIDE SEQUENCE [LARGE SCALE GENOMIC DNA]</scope>
    <source>
        <strain evidence="2 3">ALL</strain>
    </source>
</reference>
<proteinExistence type="predicted"/>
<organism evidence="2 3">
    <name type="scientific">Steinernema carpocapsae</name>
    <name type="common">Entomopathogenic nematode</name>
    <dbReference type="NCBI Taxonomy" id="34508"/>
    <lineage>
        <taxon>Eukaryota</taxon>
        <taxon>Metazoa</taxon>
        <taxon>Ecdysozoa</taxon>
        <taxon>Nematoda</taxon>
        <taxon>Chromadorea</taxon>
        <taxon>Rhabditida</taxon>
        <taxon>Tylenchina</taxon>
        <taxon>Panagrolaimomorpha</taxon>
        <taxon>Strongyloidoidea</taxon>
        <taxon>Steinernematidae</taxon>
        <taxon>Steinernema</taxon>
    </lineage>
</organism>
<feature type="chain" id="PRO_5020775340" evidence="1">
    <location>
        <begin position="21"/>
        <end position="239"/>
    </location>
</feature>
<feature type="signal peptide" evidence="1">
    <location>
        <begin position="1"/>
        <end position="20"/>
    </location>
</feature>
<dbReference type="AlphaFoldDB" id="A0A4U8UMI7"/>
<name>A0A4U8UMI7_STECR</name>
<protein>
    <submittedName>
        <fullName evidence="2">Uncharacterized protein</fullName>
    </submittedName>
</protein>
<evidence type="ECO:0000313" key="3">
    <source>
        <dbReference type="Proteomes" id="UP000298663"/>
    </source>
</evidence>
<sequence length="239" mass="27159">MKIGSLALLAFATLVPLCASTGKISMCQYCASQDFFDNALKFVERQVINGRTRTKYISDRDCKTYYYTVDYMREIECLGRCFTMFVNYTLAGSPEKAEVRSCEALHFNQDERELYNENRCYEREFKGKKETFCFCDHEDHCNWQIVTKNGQKMILDYSIDEGISEEGKYVDDDYVPEERAGAVPADNVNIVPQAFDKRADAMTQDGDEGVTSGAESIFSQTLFSIAIASFVFAIFGSSF</sequence>
<comment type="caution">
    <text evidence="2">The sequence shown here is derived from an EMBL/GenBank/DDBJ whole genome shotgun (WGS) entry which is preliminary data.</text>
</comment>
<reference evidence="2 3" key="2">
    <citation type="journal article" date="2019" name="G3 (Bethesda)">
        <title>Hybrid Assembly of the Genome of the Entomopathogenic Nematode Steinernema carpocapsae Identifies the X-Chromosome.</title>
        <authorList>
            <person name="Serra L."/>
            <person name="Macchietto M."/>
            <person name="Macias-Munoz A."/>
            <person name="McGill C.J."/>
            <person name="Rodriguez I.M."/>
            <person name="Rodriguez B."/>
            <person name="Murad R."/>
            <person name="Mortazavi A."/>
        </authorList>
    </citation>
    <scope>NUCLEOTIDE SEQUENCE [LARGE SCALE GENOMIC DNA]</scope>
    <source>
        <strain evidence="2 3">ALL</strain>
    </source>
</reference>
<gene>
    <name evidence="2" type="ORF">L596_001926</name>
</gene>
<keyword evidence="3" id="KW-1185">Reference proteome</keyword>
<dbReference type="EMBL" id="AZBU02000001">
    <property type="protein sequence ID" value="TMS34300.1"/>
    <property type="molecule type" value="Genomic_DNA"/>
</dbReference>
<dbReference type="Proteomes" id="UP000298663">
    <property type="component" value="Unassembled WGS sequence"/>
</dbReference>
<accession>A0A4U8UMI7</accession>
<keyword evidence="1" id="KW-0732">Signal</keyword>
<evidence type="ECO:0000256" key="1">
    <source>
        <dbReference type="SAM" id="SignalP"/>
    </source>
</evidence>